<keyword evidence="1" id="KW-0812">Transmembrane</keyword>
<accession>A0A0M6WPV5</accession>
<evidence type="ECO:0000256" key="1">
    <source>
        <dbReference type="SAM" id="Phobius"/>
    </source>
</evidence>
<evidence type="ECO:0000313" key="2">
    <source>
        <dbReference type="EMBL" id="CRL39458.1"/>
    </source>
</evidence>
<dbReference type="Proteomes" id="UP000049979">
    <property type="component" value="Unassembled WGS sequence"/>
</dbReference>
<dbReference type="RefSeq" id="WP_055068050.1">
    <property type="nucleotide sequence ID" value="NZ_CP173697.1"/>
</dbReference>
<protein>
    <submittedName>
        <fullName evidence="2">Uncharacterized protein</fullName>
    </submittedName>
</protein>
<feature type="transmembrane region" description="Helical" evidence="1">
    <location>
        <begin position="20"/>
        <end position="37"/>
    </location>
</feature>
<organism evidence="2 3">
    <name type="scientific">Roseburia faecis</name>
    <dbReference type="NCBI Taxonomy" id="301302"/>
    <lineage>
        <taxon>Bacteria</taxon>
        <taxon>Bacillati</taxon>
        <taxon>Bacillota</taxon>
        <taxon>Clostridia</taxon>
        <taxon>Lachnospirales</taxon>
        <taxon>Lachnospiraceae</taxon>
        <taxon>Roseburia</taxon>
    </lineage>
</organism>
<name>A0A0M6WPV5_9FIRM</name>
<evidence type="ECO:0000313" key="3">
    <source>
        <dbReference type="Proteomes" id="UP000049979"/>
    </source>
</evidence>
<sequence>MMDVVMNLLELMENFGVESAVAMVLFIAAFTMIFAVYKERVLKYILHERNVWGFAFSLVYAGADLLLS</sequence>
<reference evidence="3" key="1">
    <citation type="submission" date="2015-05" db="EMBL/GenBank/DDBJ databases">
        <authorList>
            <consortium name="Pathogen Informatics"/>
        </authorList>
    </citation>
    <scope>NUCLEOTIDE SEQUENCE [LARGE SCALE GENOMIC DNA]</scope>
    <source>
        <strain evidence="3">M72</strain>
    </source>
</reference>
<dbReference type="AlphaFoldDB" id="A0A0M6WPV5"/>
<proteinExistence type="predicted"/>
<gene>
    <name evidence="2" type="ORF">M72_29741</name>
</gene>
<keyword evidence="1" id="KW-0472">Membrane</keyword>
<feature type="transmembrane region" description="Helical" evidence="1">
    <location>
        <begin position="49"/>
        <end position="67"/>
    </location>
</feature>
<keyword evidence="1" id="KW-1133">Transmembrane helix</keyword>
<keyword evidence="3" id="KW-1185">Reference proteome</keyword>
<dbReference type="EMBL" id="CVRR01000024">
    <property type="protein sequence ID" value="CRL39458.1"/>
    <property type="molecule type" value="Genomic_DNA"/>
</dbReference>